<gene>
    <name evidence="11" type="ORF">H0B56_10390</name>
</gene>
<dbReference type="InterPro" id="IPR011712">
    <property type="entry name" value="Sig_transdc_His_kin_sub3_dim/P"/>
</dbReference>
<keyword evidence="4" id="KW-0808">Transferase</keyword>
<keyword evidence="8" id="KW-0902">Two-component regulatory system</keyword>
<comment type="caution">
    <text evidence="11">The sequence shown here is derived from an EMBL/GenBank/DDBJ whole genome shotgun (WGS) entry which is preliminary data.</text>
</comment>
<dbReference type="SUPFAM" id="SSF55874">
    <property type="entry name" value="ATPase domain of HSP90 chaperone/DNA topoisomerase II/histidine kinase"/>
    <property type="match status" value="1"/>
</dbReference>
<protein>
    <recommendedName>
        <fullName evidence="2">histidine kinase</fullName>
        <ecNumber evidence="2">2.7.13.3</ecNumber>
    </recommendedName>
</protein>
<feature type="transmembrane region" description="Helical" evidence="9">
    <location>
        <begin position="66"/>
        <end position="85"/>
    </location>
</feature>
<keyword evidence="9" id="KW-0472">Membrane</keyword>
<keyword evidence="6 11" id="KW-0418">Kinase</keyword>
<evidence type="ECO:0000256" key="5">
    <source>
        <dbReference type="ARBA" id="ARBA00022741"/>
    </source>
</evidence>
<dbReference type="InterPro" id="IPR050482">
    <property type="entry name" value="Sensor_HK_TwoCompSys"/>
</dbReference>
<dbReference type="EC" id="2.7.13.3" evidence="2"/>
<feature type="transmembrane region" description="Helical" evidence="9">
    <location>
        <begin position="123"/>
        <end position="140"/>
    </location>
</feature>
<dbReference type="GO" id="GO:0000155">
    <property type="term" value="F:phosphorelay sensor kinase activity"/>
    <property type="evidence" value="ECO:0007669"/>
    <property type="project" value="InterPro"/>
</dbReference>
<dbReference type="Gene3D" id="3.30.565.10">
    <property type="entry name" value="Histidine kinase-like ATPase, C-terminal domain"/>
    <property type="match status" value="1"/>
</dbReference>
<dbReference type="GO" id="GO:0005524">
    <property type="term" value="F:ATP binding"/>
    <property type="evidence" value="ECO:0007669"/>
    <property type="project" value="UniProtKB-KW"/>
</dbReference>
<feature type="transmembrane region" description="Helical" evidence="9">
    <location>
        <begin position="152"/>
        <end position="173"/>
    </location>
</feature>
<evidence type="ECO:0000313" key="12">
    <source>
        <dbReference type="Proteomes" id="UP000582974"/>
    </source>
</evidence>
<sequence length="398" mass="43008">MQTYGLAGSALQHNVRLSERTGHSCTPTRSASLPSWRLMRACAAHAAVVMVAALEVPLRLPPDAPVPAVVCSALACAVLLARNAYPRVTLLATMPGMVLGWSLLATMIALGHVAYRTSSPHRSYAALALVVLAAVPAWLVTPGFDGGWRERVLGTGTSIILAAGAYAIGVLAAQRRAWRERAAEAAELQEQDRQAHQRSARHEERARLAREMHDVVAHDITLITMQANVLESAPTLESARESGSVIHQLSSRTLHELRSVISMLRDNPAEEPRRHGLDELAELAETIGVPVRMQPTMPPERIPEDVSTAIYRTVQESLINVRKHAPGATATVRLGSDHEAVWVEIRNSPRTGPAHTAPSGGYGLAGLAERAMQLDGTFHARSTDDGGFEVSARYPLRR</sequence>
<comment type="catalytic activity">
    <reaction evidence="1">
        <text>ATP + protein L-histidine = ADP + protein N-phospho-L-histidine.</text>
        <dbReference type="EC" id="2.7.13.3"/>
    </reaction>
</comment>
<name>A0A838A7H1_9PSEU</name>
<dbReference type="PANTHER" id="PTHR24421:SF10">
    <property type="entry name" value="NITRATE_NITRITE SENSOR PROTEIN NARQ"/>
    <property type="match status" value="1"/>
</dbReference>
<dbReference type="CDD" id="cd16917">
    <property type="entry name" value="HATPase_UhpB-NarQ-NarX-like"/>
    <property type="match status" value="1"/>
</dbReference>
<evidence type="ECO:0000256" key="3">
    <source>
        <dbReference type="ARBA" id="ARBA00022553"/>
    </source>
</evidence>
<keyword evidence="7" id="KW-0067">ATP-binding</keyword>
<evidence type="ECO:0000256" key="8">
    <source>
        <dbReference type="ARBA" id="ARBA00023012"/>
    </source>
</evidence>
<dbReference type="GO" id="GO:0046983">
    <property type="term" value="F:protein dimerization activity"/>
    <property type="evidence" value="ECO:0007669"/>
    <property type="project" value="InterPro"/>
</dbReference>
<evidence type="ECO:0000256" key="4">
    <source>
        <dbReference type="ARBA" id="ARBA00022679"/>
    </source>
</evidence>
<feature type="domain" description="Signal transduction histidine kinase subgroup 3 dimerisation and phosphoacceptor" evidence="10">
    <location>
        <begin position="204"/>
        <end position="266"/>
    </location>
</feature>
<dbReference type="GO" id="GO:0016020">
    <property type="term" value="C:membrane"/>
    <property type="evidence" value="ECO:0007669"/>
    <property type="project" value="InterPro"/>
</dbReference>
<dbReference type="Proteomes" id="UP000582974">
    <property type="component" value="Unassembled WGS sequence"/>
</dbReference>
<dbReference type="PANTHER" id="PTHR24421">
    <property type="entry name" value="NITRATE/NITRITE SENSOR PROTEIN NARX-RELATED"/>
    <property type="match status" value="1"/>
</dbReference>
<keyword evidence="9" id="KW-0812">Transmembrane</keyword>
<dbReference type="EMBL" id="JACCKD010000003">
    <property type="protein sequence ID" value="MBA0125950.1"/>
    <property type="molecule type" value="Genomic_DNA"/>
</dbReference>
<dbReference type="Gene3D" id="1.20.5.1930">
    <property type="match status" value="1"/>
</dbReference>
<evidence type="ECO:0000256" key="2">
    <source>
        <dbReference type="ARBA" id="ARBA00012438"/>
    </source>
</evidence>
<evidence type="ECO:0000256" key="6">
    <source>
        <dbReference type="ARBA" id="ARBA00022777"/>
    </source>
</evidence>
<organism evidence="11 12">
    <name type="scientific">Haloechinothrix aidingensis</name>
    <dbReference type="NCBI Taxonomy" id="2752311"/>
    <lineage>
        <taxon>Bacteria</taxon>
        <taxon>Bacillati</taxon>
        <taxon>Actinomycetota</taxon>
        <taxon>Actinomycetes</taxon>
        <taxon>Pseudonocardiales</taxon>
        <taxon>Pseudonocardiaceae</taxon>
        <taxon>Haloechinothrix</taxon>
    </lineage>
</organism>
<reference evidence="11 12" key="1">
    <citation type="submission" date="2020-07" db="EMBL/GenBank/DDBJ databases">
        <title>Genome of Haloechinothrix sp.</title>
        <authorList>
            <person name="Tang S.-K."/>
            <person name="Yang L."/>
            <person name="Zhu W.-Y."/>
        </authorList>
    </citation>
    <scope>NUCLEOTIDE SEQUENCE [LARGE SCALE GENOMIC DNA]</scope>
    <source>
        <strain evidence="11 12">YIM 98757</strain>
    </source>
</reference>
<proteinExistence type="predicted"/>
<dbReference type="InterPro" id="IPR036890">
    <property type="entry name" value="HATPase_C_sf"/>
</dbReference>
<evidence type="ECO:0000256" key="9">
    <source>
        <dbReference type="SAM" id="Phobius"/>
    </source>
</evidence>
<dbReference type="Pfam" id="PF07730">
    <property type="entry name" value="HisKA_3"/>
    <property type="match status" value="1"/>
</dbReference>
<keyword evidence="12" id="KW-1185">Reference proteome</keyword>
<keyword evidence="3" id="KW-0597">Phosphoprotein</keyword>
<keyword evidence="5" id="KW-0547">Nucleotide-binding</keyword>
<evidence type="ECO:0000313" key="11">
    <source>
        <dbReference type="EMBL" id="MBA0125950.1"/>
    </source>
</evidence>
<accession>A0A838A7H1</accession>
<evidence type="ECO:0000256" key="7">
    <source>
        <dbReference type="ARBA" id="ARBA00022840"/>
    </source>
</evidence>
<evidence type="ECO:0000256" key="1">
    <source>
        <dbReference type="ARBA" id="ARBA00000085"/>
    </source>
</evidence>
<feature type="transmembrane region" description="Helical" evidence="9">
    <location>
        <begin position="91"/>
        <end position="111"/>
    </location>
</feature>
<dbReference type="RefSeq" id="WP_180892765.1">
    <property type="nucleotide sequence ID" value="NZ_JACCKD010000003.1"/>
</dbReference>
<dbReference type="AlphaFoldDB" id="A0A838A7H1"/>
<keyword evidence="9" id="KW-1133">Transmembrane helix</keyword>
<evidence type="ECO:0000259" key="10">
    <source>
        <dbReference type="Pfam" id="PF07730"/>
    </source>
</evidence>